<keyword evidence="2 7" id="KW-0575">Peroxidase</keyword>
<feature type="active site" evidence="8">
    <location>
        <position position="48"/>
    </location>
</feature>
<dbReference type="STRING" id="1120919.GCA_000429165_03044"/>
<organism evidence="11 12">
    <name type="scientific">Acetobacter nitrogenifigens DSM 23921 = NBRC 105050</name>
    <dbReference type="NCBI Taxonomy" id="1120919"/>
    <lineage>
        <taxon>Bacteria</taxon>
        <taxon>Pseudomonadati</taxon>
        <taxon>Pseudomonadota</taxon>
        <taxon>Alphaproteobacteria</taxon>
        <taxon>Acetobacterales</taxon>
        <taxon>Acetobacteraceae</taxon>
        <taxon>Acetobacter</taxon>
    </lineage>
</organism>
<comment type="caution">
    <text evidence="11">The sequence shown here is derived from an EMBL/GenBank/DDBJ whole genome shotgun (WGS) entry which is preliminary data.</text>
</comment>
<evidence type="ECO:0000256" key="3">
    <source>
        <dbReference type="ARBA" id="ARBA00022617"/>
    </source>
</evidence>
<keyword evidence="4 7" id="KW-0479">Metal-binding</keyword>
<comment type="similarity">
    <text evidence="1 7">Belongs to the catalase family.</text>
</comment>
<evidence type="ECO:0000256" key="9">
    <source>
        <dbReference type="PIRSR" id="PIRSR000296-2"/>
    </source>
</evidence>
<evidence type="ECO:0000313" key="12">
    <source>
        <dbReference type="Proteomes" id="UP000321635"/>
    </source>
</evidence>
<dbReference type="InterPro" id="IPR011614">
    <property type="entry name" value="Catalase_core"/>
</dbReference>
<dbReference type="SMART" id="SM01060">
    <property type="entry name" value="Catalase"/>
    <property type="match status" value="1"/>
</dbReference>
<dbReference type="InterPro" id="IPR024168">
    <property type="entry name" value="Catalase_SrpA-type_pred"/>
</dbReference>
<evidence type="ECO:0000256" key="4">
    <source>
        <dbReference type="ARBA" id="ARBA00022723"/>
    </source>
</evidence>
<name>A0A511XDE5_9PROT</name>
<evidence type="ECO:0000256" key="8">
    <source>
        <dbReference type="PIRSR" id="PIRSR000296-1"/>
    </source>
</evidence>
<dbReference type="Gene3D" id="2.40.180.10">
    <property type="entry name" value="Catalase core domain"/>
    <property type="match status" value="1"/>
</dbReference>
<comment type="cofactor">
    <cofactor evidence="7">
        <name>heme</name>
        <dbReference type="ChEBI" id="CHEBI:30413"/>
    </cofactor>
</comment>
<dbReference type="Proteomes" id="UP000321635">
    <property type="component" value="Unassembled WGS sequence"/>
</dbReference>
<protein>
    <recommendedName>
        <fullName evidence="7">Catalase-related peroxidase</fullName>
        <ecNumber evidence="7">1.11.1.-</ecNumber>
    </recommendedName>
</protein>
<dbReference type="SUPFAM" id="SSF56634">
    <property type="entry name" value="Heme-dependent catalase-like"/>
    <property type="match status" value="1"/>
</dbReference>
<dbReference type="PIRSF" id="PIRSF000296">
    <property type="entry name" value="SrpA"/>
    <property type="match status" value="1"/>
</dbReference>
<evidence type="ECO:0000256" key="6">
    <source>
        <dbReference type="ARBA" id="ARBA00023004"/>
    </source>
</evidence>
<feature type="binding site" description="axial binding residue" evidence="9">
    <location>
        <position position="315"/>
    </location>
    <ligand>
        <name>heme</name>
        <dbReference type="ChEBI" id="CHEBI:30413"/>
    </ligand>
    <ligandPart>
        <name>Fe</name>
        <dbReference type="ChEBI" id="CHEBI:18248"/>
    </ligandPart>
</feature>
<feature type="domain" description="Catalase core" evidence="10">
    <location>
        <begin position="4"/>
        <end position="341"/>
    </location>
</feature>
<reference evidence="11 12" key="1">
    <citation type="submission" date="2019-07" db="EMBL/GenBank/DDBJ databases">
        <title>Whole genome shotgun sequence of Acetobacter nitrogenifigens NBRC 105050.</title>
        <authorList>
            <person name="Hosoyama A."/>
            <person name="Uohara A."/>
            <person name="Ohji S."/>
            <person name="Ichikawa N."/>
        </authorList>
    </citation>
    <scope>NUCLEOTIDE SEQUENCE [LARGE SCALE GENOMIC DNA]</scope>
    <source>
        <strain evidence="11 12">NBRC 105050</strain>
    </source>
</reference>
<dbReference type="Pfam" id="PF00199">
    <property type="entry name" value="Catalase"/>
    <property type="match status" value="1"/>
</dbReference>
<dbReference type="GO" id="GO:0046872">
    <property type="term" value="F:metal ion binding"/>
    <property type="evidence" value="ECO:0007669"/>
    <property type="project" value="UniProtKB-KW"/>
</dbReference>
<evidence type="ECO:0000313" key="11">
    <source>
        <dbReference type="EMBL" id="GEN60970.1"/>
    </source>
</evidence>
<dbReference type="PANTHER" id="PTHR11465:SF9">
    <property type="entry name" value="CATALASE"/>
    <property type="match status" value="1"/>
</dbReference>
<keyword evidence="3 7" id="KW-0349">Heme</keyword>
<dbReference type="GO" id="GO:0042542">
    <property type="term" value="P:response to hydrogen peroxide"/>
    <property type="evidence" value="ECO:0007669"/>
    <property type="project" value="TreeGrafter"/>
</dbReference>
<dbReference type="GO" id="GO:0004096">
    <property type="term" value="F:catalase activity"/>
    <property type="evidence" value="ECO:0007669"/>
    <property type="project" value="InterPro"/>
</dbReference>
<keyword evidence="5 7" id="KW-0560">Oxidoreductase</keyword>
<gene>
    <name evidence="11" type="ORF">ANI02nite_28540</name>
</gene>
<evidence type="ECO:0000256" key="1">
    <source>
        <dbReference type="ARBA" id="ARBA00005329"/>
    </source>
</evidence>
<evidence type="ECO:0000256" key="7">
    <source>
        <dbReference type="PIRNR" id="PIRNR000296"/>
    </source>
</evidence>
<dbReference type="PANTHER" id="PTHR11465">
    <property type="entry name" value="CATALASE"/>
    <property type="match status" value="1"/>
</dbReference>
<dbReference type="InterPro" id="IPR018028">
    <property type="entry name" value="Catalase"/>
</dbReference>
<dbReference type="CDD" id="cd08153">
    <property type="entry name" value="srpA_like"/>
    <property type="match status" value="1"/>
</dbReference>
<dbReference type="GO" id="GO:0005737">
    <property type="term" value="C:cytoplasm"/>
    <property type="evidence" value="ECO:0007669"/>
    <property type="project" value="TreeGrafter"/>
</dbReference>
<keyword evidence="12" id="KW-1185">Reference proteome</keyword>
<keyword evidence="6 7" id="KW-0408">Iron</keyword>
<dbReference type="GO" id="GO:0020037">
    <property type="term" value="F:heme binding"/>
    <property type="evidence" value="ECO:0007669"/>
    <property type="project" value="InterPro"/>
</dbReference>
<accession>A0A511XDE5</accession>
<dbReference type="Gene3D" id="1.20.1280.120">
    <property type="match status" value="1"/>
</dbReference>
<comment type="function">
    <text evidence="7">Has an organic peroxide-dependent peroxidase activity.</text>
</comment>
<proteinExistence type="inferred from homology"/>
<sequence>MVIGVPAALAVAFIAAAGWFTPDRLTPATVIRTFDSVDGPHPGFRRNHAKGVCVTGWFEGNGQASPYSRAALFSAERSPVIGRFALAGGLPYQDDAPDKVRSLALRIMPPNGGEWRMGMNDIPVFLFRNARDFNSFLIASRPEATTRKPDPARIGAFLAAHPETAHALSQIKQRSLSSGFSEDAYNSLDAFLFVNADGRTTPVRWAMEPEQPAPAQDSVKTGRDYLFDDLTATLAEHPLRWKLMIVLGQPGDPTADPTAAWPAGRTRINAGTLVLDKAESEDGGPCTGITFDPLILPEGITPSDDPIPAARSAVYARSFTARSGEMKAPSAVSLNSSPNGQ</sequence>
<dbReference type="GO" id="GO:0042744">
    <property type="term" value="P:hydrogen peroxide catabolic process"/>
    <property type="evidence" value="ECO:0007669"/>
    <property type="project" value="TreeGrafter"/>
</dbReference>
<evidence type="ECO:0000256" key="5">
    <source>
        <dbReference type="ARBA" id="ARBA00023002"/>
    </source>
</evidence>
<evidence type="ECO:0000259" key="10">
    <source>
        <dbReference type="SMART" id="SM01060"/>
    </source>
</evidence>
<dbReference type="InterPro" id="IPR020835">
    <property type="entry name" value="Catalase_sf"/>
</dbReference>
<dbReference type="EMBL" id="BJYF01000023">
    <property type="protein sequence ID" value="GEN60970.1"/>
    <property type="molecule type" value="Genomic_DNA"/>
</dbReference>
<evidence type="ECO:0000256" key="2">
    <source>
        <dbReference type="ARBA" id="ARBA00022559"/>
    </source>
</evidence>
<dbReference type="PROSITE" id="PS51402">
    <property type="entry name" value="CATALASE_3"/>
    <property type="match status" value="1"/>
</dbReference>
<dbReference type="AlphaFoldDB" id="A0A511XDE5"/>
<dbReference type="EC" id="1.11.1.-" evidence="7"/>